<reference evidence="3" key="1">
    <citation type="submission" date="2017-01" db="EMBL/GenBank/DDBJ databases">
        <authorList>
            <person name="Varghese N."/>
            <person name="Submissions S."/>
        </authorList>
    </citation>
    <scope>NUCLEOTIDE SEQUENCE [LARGE SCALE GENOMIC DNA]</scope>
    <source>
        <strain evidence="3">type strain: HArc-</strain>
    </source>
</reference>
<dbReference type="NCBIfam" id="TIGR01451">
    <property type="entry name" value="B_ant_repeat"/>
    <property type="match status" value="3"/>
</dbReference>
<evidence type="ECO:0000313" key="2">
    <source>
        <dbReference type="EMBL" id="SIR77417.1"/>
    </source>
</evidence>
<dbReference type="Proteomes" id="UP000185936">
    <property type="component" value="Unassembled WGS sequence"/>
</dbReference>
<feature type="domain" description="DUF11" evidence="1">
    <location>
        <begin position="352"/>
        <end position="469"/>
    </location>
</feature>
<dbReference type="InterPro" id="IPR001434">
    <property type="entry name" value="OmcB-like_DUF11"/>
</dbReference>
<dbReference type="PANTHER" id="PTHR34819:SF3">
    <property type="entry name" value="CELL SURFACE PROTEIN"/>
    <property type="match status" value="1"/>
</dbReference>
<gene>
    <name evidence="2" type="ORF">SAMN05421752_102401</name>
</gene>
<dbReference type="OrthoDB" id="322967at2157"/>
<name>A0A1N7DNM9_9EURY</name>
<feature type="domain" description="DUF11" evidence="1">
    <location>
        <begin position="486"/>
        <end position="551"/>
    </location>
</feature>
<evidence type="ECO:0000259" key="1">
    <source>
        <dbReference type="Pfam" id="PF01345"/>
    </source>
</evidence>
<dbReference type="AlphaFoldDB" id="A0A1N7DNM9"/>
<dbReference type="InterPro" id="IPR051172">
    <property type="entry name" value="Chlamydia_OmcB"/>
</dbReference>
<dbReference type="PROSITE" id="PS51318">
    <property type="entry name" value="TAT"/>
    <property type="match status" value="1"/>
</dbReference>
<dbReference type="RefSeq" id="WP_076608073.1">
    <property type="nucleotide sequence ID" value="NZ_FTNR01000002.1"/>
</dbReference>
<dbReference type="Pfam" id="PF01345">
    <property type="entry name" value="DUF11"/>
    <property type="match status" value="3"/>
</dbReference>
<dbReference type="InterPro" id="IPR047589">
    <property type="entry name" value="DUF11_rpt"/>
</dbReference>
<organism evidence="2 3">
    <name type="scientific">Natronorubrum thiooxidans</name>
    <dbReference type="NCBI Taxonomy" id="308853"/>
    <lineage>
        <taxon>Archaea</taxon>
        <taxon>Methanobacteriati</taxon>
        <taxon>Methanobacteriota</taxon>
        <taxon>Stenosarchaea group</taxon>
        <taxon>Halobacteria</taxon>
        <taxon>Halobacteriales</taxon>
        <taxon>Natrialbaceae</taxon>
        <taxon>Natronorubrum</taxon>
    </lineage>
</organism>
<feature type="domain" description="DUF11" evidence="1">
    <location>
        <begin position="214"/>
        <end position="337"/>
    </location>
</feature>
<accession>A0A1N7DNM9</accession>
<sequence>MSDEGPISRRRILRTLGAGGAVAMAGCIGNGNGGNGGSCDDLTIDLCTGTTNGTPDAFGTTDPDWRVASSPDGTTGQAVSIEPVSQWVTLPTANWIDPYGTGGWPAPSDPLGDYVYEIDFEIADSWTDEQCELRINQWSVDDDATIELEGPSGTTTLAQDSGHTTLKGPVSQPVGPGQYTLRATVYNNMTITGLLIDAAVVCDCDDEPGDEVCDLSITKEHAGDGEPVEPGETTAFELTVCNDGDGTCRPGPVTVVDDLPAGMTYVSSSGTDWTCTESGGVVTCEHPHSNGLGPGDCLPTLTLEVEVDEGDAVGDAIVNCATVEQGDTSASNKRDCANVPIHTDAGGHGECDLSITKTHDGTHVSPGDTTEFELTVCNDSDQLCRGPVSVIDSLPSGVSFVSGSGTGWTVTESGGVVTCEHGNSTGLSPGACLPPITLEVEIGSLDETGDRIRNCASLEYDDADPDTNRDCVDVPVRPPDGGCDGLEITKRAASEFTYGQQATYEIDVCNTGKHHCDGRIRVTDDLPDGLSFVSESGSGWTASVSGGIVTAVHPNSAGLGPGDCLPTLTLTVDIAPADRFPGGSDGVQNCARLFVGDSVVDDGCVTHVITNE</sequence>
<dbReference type="EMBL" id="FTNR01000002">
    <property type="protein sequence ID" value="SIR77417.1"/>
    <property type="molecule type" value="Genomic_DNA"/>
</dbReference>
<dbReference type="InterPro" id="IPR006311">
    <property type="entry name" value="TAT_signal"/>
</dbReference>
<dbReference type="PANTHER" id="PTHR34819">
    <property type="entry name" value="LARGE CYSTEINE-RICH PERIPLASMIC PROTEIN OMCB"/>
    <property type="match status" value="1"/>
</dbReference>
<proteinExistence type="predicted"/>
<evidence type="ECO:0000313" key="3">
    <source>
        <dbReference type="Proteomes" id="UP000185936"/>
    </source>
</evidence>
<keyword evidence="3" id="KW-1185">Reference proteome</keyword>
<protein>
    <submittedName>
        <fullName evidence="2">Conserved repeat domain-containing protein</fullName>
    </submittedName>
</protein>